<dbReference type="EMBL" id="FMMM01000033">
    <property type="protein sequence ID" value="SCQ20293.1"/>
    <property type="molecule type" value="Genomic_DNA"/>
</dbReference>
<dbReference type="Proteomes" id="UP000182057">
    <property type="component" value="Unassembled WGS sequence"/>
</dbReference>
<evidence type="ECO:0000313" key="1">
    <source>
        <dbReference type="EMBL" id="SCQ20293.1"/>
    </source>
</evidence>
<name>A0A1D3UJN6_TANFO</name>
<gene>
    <name evidence="1" type="ORF">TFUB20_01001</name>
</gene>
<dbReference type="InterPro" id="IPR029063">
    <property type="entry name" value="SAM-dependent_MTases_sf"/>
</dbReference>
<dbReference type="Pfam" id="PF13489">
    <property type="entry name" value="Methyltransf_23"/>
    <property type="match status" value="1"/>
</dbReference>
<accession>A0A1D3UJN6</accession>
<reference evidence="1 2" key="1">
    <citation type="submission" date="2016-09" db="EMBL/GenBank/DDBJ databases">
        <authorList>
            <person name="Capua I."/>
            <person name="De Benedictis P."/>
            <person name="Joannis T."/>
            <person name="Lombin L.H."/>
            <person name="Cattoli G."/>
        </authorList>
    </citation>
    <scope>NUCLEOTIDE SEQUENCE [LARGE SCALE GENOMIC DNA]</scope>
    <source>
        <strain evidence="1 2">UB20</strain>
    </source>
</reference>
<evidence type="ECO:0000313" key="2">
    <source>
        <dbReference type="Proteomes" id="UP000182057"/>
    </source>
</evidence>
<sequence>MTIHEFSFPELKYDLVFSSQVIEHVHNVGNYLCRINRMLKSGGCLIISLPNIINPNFIWGTFFISTDRLRRHSMEMLSNYNKVHNHINAWDAYNFVTLLASCGFEMEAYLPIEGVAQPYFIWKRIPIIGKWLPAYTNKKNRGKKGNWSYTMSFRFKKVREACIENYD</sequence>
<dbReference type="AlphaFoldDB" id="A0A1D3UJN6"/>
<proteinExistence type="predicted"/>
<protein>
    <submittedName>
        <fullName evidence="1">Methyltransferase domain protein</fullName>
    </submittedName>
</protein>
<dbReference type="GO" id="GO:0008168">
    <property type="term" value="F:methyltransferase activity"/>
    <property type="evidence" value="ECO:0007669"/>
    <property type="project" value="UniProtKB-KW"/>
</dbReference>
<organism evidence="1 2">
    <name type="scientific">Tannerella forsythia</name>
    <name type="common">Bacteroides forsythus</name>
    <dbReference type="NCBI Taxonomy" id="28112"/>
    <lineage>
        <taxon>Bacteria</taxon>
        <taxon>Pseudomonadati</taxon>
        <taxon>Bacteroidota</taxon>
        <taxon>Bacteroidia</taxon>
        <taxon>Bacteroidales</taxon>
        <taxon>Tannerellaceae</taxon>
        <taxon>Tannerella</taxon>
    </lineage>
</organism>
<keyword evidence="1" id="KW-0489">Methyltransferase</keyword>
<dbReference type="GeneID" id="34760207"/>
<keyword evidence="1" id="KW-0808">Transferase</keyword>
<dbReference type="RefSeq" id="WP_074449665.1">
    <property type="nucleotide sequence ID" value="NZ_CAJPTF010000004.1"/>
</dbReference>
<dbReference type="GO" id="GO:0032259">
    <property type="term" value="P:methylation"/>
    <property type="evidence" value="ECO:0007669"/>
    <property type="project" value="UniProtKB-KW"/>
</dbReference>
<dbReference type="Gene3D" id="3.40.50.150">
    <property type="entry name" value="Vaccinia Virus protein VP39"/>
    <property type="match status" value="1"/>
</dbReference>
<dbReference type="SUPFAM" id="SSF53335">
    <property type="entry name" value="S-adenosyl-L-methionine-dependent methyltransferases"/>
    <property type="match status" value="1"/>
</dbReference>